<accession>A0A3R7FS59</accession>
<feature type="non-terminal residue" evidence="1">
    <location>
        <position position="1"/>
    </location>
</feature>
<dbReference type="EMBL" id="NIRI02000042">
    <property type="protein sequence ID" value="KAG5449570.1"/>
    <property type="molecule type" value="Genomic_DNA"/>
</dbReference>
<evidence type="ECO:0000313" key="1">
    <source>
        <dbReference type="EMBL" id="KAG5449570.1"/>
    </source>
</evidence>
<dbReference type="AlphaFoldDB" id="A0A3R7FS59"/>
<comment type="caution">
    <text evidence="1">The sequence shown here is derived from an EMBL/GenBank/DDBJ whole genome shotgun (WGS) entry which is preliminary data.</text>
</comment>
<sequence length="95" mass="11430">AFDSANQFFSTRMCSRYSYTYGFSTWKLYPTLPQLSMKSPADLVDSDFWAQYEKQRDLFLRLFKENKIHWTRIRDAERNIDSSELLYCVDSVIFE</sequence>
<keyword evidence="2" id="KW-1185">Reference proteome</keyword>
<reference evidence="1 2" key="1">
    <citation type="journal article" date="2018" name="Biotechnol. Adv.">
        <title>Improved genomic resources and new bioinformatic workflow for the carcinogenic parasite Clonorchis sinensis: Biotechnological implications.</title>
        <authorList>
            <person name="Wang D."/>
            <person name="Korhonen P.K."/>
            <person name="Gasser R.B."/>
            <person name="Young N.D."/>
        </authorList>
    </citation>
    <scope>NUCLEOTIDE SEQUENCE [LARGE SCALE GENOMIC DNA]</scope>
    <source>
        <strain evidence="1">Cs-k2</strain>
    </source>
</reference>
<evidence type="ECO:0000313" key="2">
    <source>
        <dbReference type="Proteomes" id="UP000286415"/>
    </source>
</evidence>
<dbReference type="InParanoid" id="A0A3R7FS59"/>
<organism evidence="1 2">
    <name type="scientific">Clonorchis sinensis</name>
    <name type="common">Chinese liver fluke</name>
    <dbReference type="NCBI Taxonomy" id="79923"/>
    <lineage>
        <taxon>Eukaryota</taxon>
        <taxon>Metazoa</taxon>
        <taxon>Spiralia</taxon>
        <taxon>Lophotrochozoa</taxon>
        <taxon>Platyhelminthes</taxon>
        <taxon>Trematoda</taxon>
        <taxon>Digenea</taxon>
        <taxon>Opisthorchiida</taxon>
        <taxon>Opisthorchiata</taxon>
        <taxon>Opisthorchiidae</taxon>
        <taxon>Clonorchis</taxon>
    </lineage>
</organism>
<gene>
    <name evidence="1" type="ORF">CSKR_101561</name>
</gene>
<name>A0A3R7FS59_CLOSI</name>
<proteinExistence type="predicted"/>
<protein>
    <submittedName>
        <fullName evidence="1">Uncharacterized protein</fullName>
    </submittedName>
</protein>
<reference evidence="1 2" key="2">
    <citation type="journal article" date="2021" name="Genomics">
        <title>High-quality reference genome for Clonorchis sinensis.</title>
        <authorList>
            <person name="Young N.D."/>
            <person name="Stroehlein A.J."/>
            <person name="Kinkar L."/>
            <person name="Wang T."/>
            <person name="Sohn W.M."/>
            <person name="Chang B.C.H."/>
            <person name="Kaur P."/>
            <person name="Weisz D."/>
            <person name="Dudchenko O."/>
            <person name="Aiden E.L."/>
            <person name="Korhonen P.K."/>
            <person name="Gasser R.B."/>
        </authorList>
    </citation>
    <scope>NUCLEOTIDE SEQUENCE [LARGE SCALE GENOMIC DNA]</scope>
    <source>
        <strain evidence="1">Cs-k2</strain>
    </source>
</reference>
<dbReference type="OrthoDB" id="10597635at2759"/>
<dbReference type="Proteomes" id="UP000286415">
    <property type="component" value="Unassembled WGS sequence"/>
</dbReference>